<dbReference type="EMBL" id="GBRH01226861">
    <property type="protein sequence ID" value="JAD71034.1"/>
    <property type="molecule type" value="Transcribed_RNA"/>
</dbReference>
<reference evidence="1" key="1">
    <citation type="submission" date="2014-09" db="EMBL/GenBank/DDBJ databases">
        <authorList>
            <person name="Magalhaes I.L.F."/>
            <person name="Oliveira U."/>
            <person name="Santos F.R."/>
            <person name="Vidigal T.H.D.A."/>
            <person name="Brescovit A.D."/>
            <person name="Santos A.J."/>
        </authorList>
    </citation>
    <scope>NUCLEOTIDE SEQUENCE</scope>
    <source>
        <tissue evidence="1">Shoot tissue taken approximately 20 cm above the soil surface</tissue>
    </source>
</reference>
<accession>A0A0A9C409</accession>
<reference evidence="1" key="2">
    <citation type="journal article" date="2015" name="Data Brief">
        <title>Shoot transcriptome of the giant reed, Arundo donax.</title>
        <authorList>
            <person name="Barrero R.A."/>
            <person name="Guerrero F.D."/>
            <person name="Moolhuijzen P."/>
            <person name="Goolsby J.A."/>
            <person name="Tidwell J."/>
            <person name="Bellgard S.E."/>
            <person name="Bellgard M.I."/>
        </authorList>
    </citation>
    <scope>NUCLEOTIDE SEQUENCE</scope>
    <source>
        <tissue evidence="1">Shoot tissue taken approximately 20 cm above the soil surface</tissue>
    </source>
</reference>
<protein>
    <submittedName>
        <fullName evidence="1">Uncharacterized protein</fullName>
    </submittedName>
</protein>
<proteinExistence type="predicted"/>
<sequence>MCQSEVACMLATKIQNCNFQANVMDENHPRNLFKVHLKWCHND</sequence>
<name>A0A0A9C409_ARUDO</name>
<dbReference type="AlphaFoldDB" id="A0A0A9C409"/>
<evidence type="ECO:0000313" key="1">
    <source>
        <dbReference type="EMBL" id="JAD71034.1"/>
    </source>
</evidence>
<organism evidence="1">
    <name type="scientific">Arundo donax</name>
    <name type="common">Giant reed</name>
    <name type="synonym">Donax arundinaceus</name>
    <dbReference type="NCBI Taxonomy" id="35708"/>
    <lineage>
        <taxon>Eukaryota</taxon>
        <taxon>Viridiplantae</taxon>
        <taxon>Streptophyta</taxon>
        <taxon>Embryophyta</taxon>
        <taxon>Tracheophyta</taxon>
        <taxon>Spermatophyta</taxon>
        <taxon>Magnoliopsida</taxon>
        <taxon>Liliopsida</taxon>
        <taxon>Poales</taxon>
        <taxon>Poaceae</taxon>
        <taxon>PACMAD clade</taxon>
        <taxon>Arundinoideae</taxon>
        <taxon>Arundineae</taxon>
        <taxon>Arundo</taxon>
    </lineage>
</organism>